<dbReference type="EMBL" id="CP013244">
    <property type="protein sequence ID" value="ANP46052.1"/>
    <property type="molecule type" value="Genomic_DNA"/>
</dbReference>
<feature type="compositionally biased region" description="Polar residues" evidence="1">
    <location>
        <begin position="238"/>
        <end position="252"/>
    </location>
</feature>
<organism evidence="2 3">
    <name type="scientific">Candidatus Viadribacter manganicus</name>
    <dbReference type="NCBI Taxonomy" id="1759059"/>
    <lineage>
        <taxon>Bacteria</taxon>
        <taxon>Pseudomonadati</taxon>
        <taxon>Pseudomonadota</taxon>
        <taxon>Alphaproteobacteria</taxon>
        <taxon>Hyphomonadales</taxon>
        <taxon>Hyphomonadaceae</taxon>
        <taxon>Candidatus Viadribacter</taxon>
    </lineage>
</organism>
<protein>
    <submittedName>
        <fullName evidence="2">Uncharacterized protein</fullName>
    </submittedName>
</protein>
<feature type="region of interest" description="Disordered" evidence="1">
    <location>
        <begin position="217"/>
        <end position="252"/>
    </location>
</feature>
<evidence type="ECO:0000313" key="2">
    <source>
        <dbReference type="EMBL" id="ANP46052.1"/>
    </source>
</evidence>
<evidence type="ECO:0000256" key="1">
    <source>
        <dbReference type="SAM" id="MobiDB-lite"/>
    </source>
</evidence>
<reference evidence="2 3" key="1">
    <citation type="submission" date="2015-11" db="EMBL/GenBank/DDBJ databases">
        <title>Whole-Genome Sequence of Candidatus Oderbacter manganicum from the National Park Lower Oder Valley, Germany.</title>
        <authorList>
            <person name="Braun B."/>
            <person name="Liere K."/>
            <person name="Szewzyk U."/>
        </authorList>
    </citation>
    <scope>NUCLEOTIDE SEQUENCE [LARGE SCALE GENOMIC DNA]</scope>
    <source>
        <strain evidence="2 3">OTSz_A_272</strain>
    </source>
</reference>
<evidence type="ECO:0000313" key="3">
    <source>
        <dbReference type="Proteomes" id="UP000092498"/>
    </source>
</evidence>
<dbReference type="STRING" id="1759059.ATE48_09020"/>
<dbReference type="InParanoid" id="A0A1B1AHL8"/>
<accession>A0A1B1AHL8</accession>
<sequence length="252" mass="28124">MSKNSIHAHDDGDDIKAVTGHIGFVFDDTLLALPKGYVALGKVFFDSLVADDVKRRRYPAHEEWRALVALQRQLCDDALPVWLITDAEPSPTKVPCVRWGDDQLIAQALRSGWHDVGEGRRGIYVVKEDDLQSWLRAPAVRAELENVTQPLSPFLEVMKLAASQLGISAINHGHKENEVVPAIQALWKKHFVPQYEELTYKQASWMATFVRWPEARGGKSNANNVARTKKSTGGGYEQNLSQSAEAKQKNQG</sequence>
<keyword evidence="3" id="KW-1185">Reference proteome</keyword>
<dbReference type="RefSeq" id="WP_066770381.1">
    <property type="nucleotide sequence ID" value="NZ_CP013244.1"/>
</dbReference>
<proteinExistence type="predicted"/>
<dbReference type="AlphaFoldDB" id="A0A1B1AHL8"/>
<gene>
    <name evidence="2" type="ORF">ATE48_09020</name>
</gene>
<name>A0A1B1AHL8_9PROT</name>
<dbReference type="KEGG" id="cbot:ATE48_09020"/>
<dbReference type="Proteomes" id="UP000092498">
    <property type="component" value="Chromosome"/>
</dbReference>